<geneLocation type="plasmid" evidence="1 2">
    <name>68K</name>
</geneLocation>
<keyword evidence="1" id="KW-0614">Plasmid</keyword>
<dbReference type="AlphaFoldDB" id="A0A4P2VR91"/>
<reference evidence="1 2" key="1">
    <citation type="submission" date="2018-12" db="EMBL/GenBank/DDBJ databases">
        <title>Rubrispira sanarue gen. nov., sp., nov., a member of the order Silvanigrellales, isolated from a brackish lake in Hamamatsu Japan.</title>
        <authorList>
            <person name="Maejima Y."/>
            <person name="Iino T."/>
            <person name="Muraguchi Y."/>
            <person name="Fukuda K."/>
            <person name="Nojiri H."/>
            <person name="Ohkuma M."/>
            <person name="Moriuchi R."/>
            <person name="Dohra H."/>
            <person name="Kimbara K."/>
            <person name="Shintani M."/>
        </authorList>
    </citation>
    <scope>NUCLEOTIDE SEQUENCE [LARGE SCALE GENOMIC DNA]</scope>
    <source>
        <strain evidence="1 2">RF1110005</strain>
        <plasmid evidence="1 2">68K</plasmid>
    </source>
</reference>
<sequence length="76" mass="9964">MEKRLYKIYENPFHEIRKLNNFNISFYYKFFKYEYHFINPMYFAPRTNNVKYKKRVCKIYRMMKNELKRRELYFYL</sequence>
<evidence type="ECO:0000313" key="1">
    <source>
        <dbReference type="EMBL" id="BBH54709.1"/>
    </source>
</evidence>
<protein>
    <submittedName>
        <fullName evidence="1">Uncharacterized protein</fullName>
    </submittedName>
</protein>
<dbReference type="KEGG" id="sbf:JCM31447_31830"/>
<keyword evidence="2" id="KW-1185">Reference proteome</keyword>
<dbReference type="Proteomes" id="UP000291236">
    <property type="component" value="Plasmid 68K"/>
</dbReference>
<name>A0A4P2VR91_FLUSA</name>
<evidence type="ECO:0000313" key="2">
    <source>
        <dbReference type="Proteomes" id="UP000291236"/>
    </source>
</evidence>
<dbReference type="EMBL" id="AP019370">
    <property type="protein sequence ID" value="BBH54709.1"/>
    <property type="molecule type" value="Genomic_DNA"/>
</dbReference>
<proteinExistence type="predicted"/>
<organism evidence="1 2">
    <name type="scientific">Fluviispira sanaruensis</name>
    <dbReference type="NCBI Taxonomy" id="2493639"/>
    <lineage>
        <taxon>Bacteria</taxon>
        <taxon>Pseudomonadati</taxon>
        <taxon>Bdellovibrionota</taxon>
        <taxon>Oligoflexia</taxon>
        <taxon>Silvanigrellales</taxon>
        <taxon>Silvanigrellaceae</taxon>
        <taxon>Fluviispira</taxon>
    </lineage>
</organism>
<accession>A0A4P2VR91</accession>
<gene>
    <name evidence="1" type="ORF">JCM31447_31830</name>
</gene>